<dbReference type="Pfam" id="PF00100">
    <property type="entry name" value="Zona_pellucida"/>
    <property type="match status" value="1"/>
</dbReference>
<sequence length="511" mass="57669">MIYIQMEKDTQTKEDRKYEFVCELVPGTQVESAKKRICTARESPEIEYRRDSSTQTQSKYDSVDAKKDTQKSMKTGELVIADRLLSNDKQFISNYDQWVWEKNWGNWPIVEDHQTDQISDQISDQVNDQSDSDVPVTMMRGLIIPLRERVKAADSFKKIMAKSIGTEHAIPREIRPIMIPNKEITKDLTNDKIHGNEGIDVHEDEIGKNGDSLYFNSKPESAALTANIISSTIPGESDVDKREPHEKSDKPENLSVLASQIDTTQSSTDAVYLEILKGDGPTGNTISGPVQIGDILSLVVRTKTSRIKEDVYPIFMHSCYASDGRGTTKLELIDEHGCSKRPKLIGPVRRAKIGDEVYNYFSLKAFKFPGPSDVYFSCTVEVSNNGFAESCSGMNRNESRFKREVSEESNTLKLYRSLNVELDEPSERLTKSLSFPVASNDDKLKIAGSSHLSNCFCVGYIEFAIIILFYVALFLISLISVLFNFRLAGRLRLAQQQNGSPKRENVLCFFR</sequence>
<reference evidence="5 6" key="1">
    <citation type="submission" date="2024-08" db="EMBL/GenBank/DDBJ databases">
        <title>Gnathostoma spinigerum genome.</title>
        <authorList>
            <person name="Gonzalez-Bertolin B."/>
            <person name="Monzon S."/>
            <person name="Zaballos A."/>
            <person name="Jimenez P."/>
            <person name="Dekumyoy P."/>
            <person name="Varona S."/>
            <person name="Cuesta I."/>
            <person name="Sumanam S."/>
            <person name="Adisakwattana P."/>
            <person name="Gasser R.B."/>
            <person name="Hernandez-Gonzalez A."/>
            <person name="Young N.D."/>
            <person name="Perteguer M.J."/>
        </authorList>
    </citation>
    <scope>NUCLEOTIDE SEQUENCE [LARGE SCALE GENOMIC DNA]</scope>
    <source>
        <strain evidence="5">AL3</strain>
        <tissue evidence="5">Liver</tissue>
    </source>
</reference>
<dbReference type="PANTHER" id="PTHR46560">
    <property type="entry name" value="CYPHER, ISOFORM B"/>
    <property type="match status" value="1"/>
</dbReference>
<evidence type="ECO:0000259" key="4">
    <source>
        <dbReference type="PROSITE" id="PS51034"/>
    </source>
</evidence>
<gene>
    <name evidence="5" type="ORF">AB6A40_009112</name>
</gene>
<name>A0ABD6ER27_9BILA</name>
<dbReference type="PROSITE" id="PS51034">
    <property type="entry name" value="ZP_2"/>
    <property type="match status" value="1"/>
</dbReference>
<feature type="region of interest" description="Disordered" evidence="2">
    <location>
        <begin position="46"/>
        <end position="68"/>
    </location>
</feature>
<dbReference type="InterPro" id="IPR001507">
    <property type="entry name" value="ZP_dom"/>
</dbReference>
<protein>
    <recommendedName>
        <fullName evidence="4">ZP domain-containing protein</fullName>
    </recommendedName>
</protein>
<dbReference type="InterPro" id="IPR055355">
    <property type="entry name" value="ZP-C"/>
</dbReference>
<feature type="region of interest" description="Disordered" evidence="2">
    <location>
        <begin position="234"/>
        <end position="253"/>
    </location>
</feature>
<keyword evidence="3" id="KW-0472">Membrane</keyword>
<dbReference type="SMART" id="SM00241">
    <property type="entry name" value="ZP"/>
    <property type="match status" value="1"/>
</dbReference>
<dbReference type="InterPro" id="IPR042235">
    <property type="entry name" value="ZP-C_dom"/>
</dbReference>
<feature type="domain" description="ZP" evidence="4">
    <location>
        <begin position="1"/>
        <end position="398"/>
    </location>
</feature>
<feature type="compositionally biased region" description="Basic and acidic residues" evidence="2">
    <location>
        <begin position="238"/>
        <end position="252"/>
    </location>
</feature>
<keyword evidence="6" id="KW-1185">Reference proteome</keyword>
<evidence type="ECO:0000256" key="2">
    <source>
        <dbReference type="SAM" id="MobiDB-lite"/>
    </source>
</evidence>
<dbReference type="EMBL" id="JBGFUD010009212">
    <property type="protein sequence ID" value="MFH4982403.1"/>
    <property type="molecule type" value="Genomic_DNA"/>
</dbReference>
<accession>A0ABD6ER27</accession>
<comment type="caution">
    <text evidence="5">The sequence shown here is derived from an EMBL/GenBank/DDBJ whole genome shotgun (WGS) entry which is preliminary data.</text>
</comment>
<dbReference type="AlphaFoldDB" id="A0ABD6ER27"/>
<evidence type="ECO:0000313" key="5">
    <source>
        <dbReference type="EMBL" id="MFH4982403.1"/>
    </source>
</evidence>
<dbReference type="Gene3D" id="2.60.40.4100">
    <property type="entry name" value="Zona pellucida, ZP-C domain"/>
    <property type="match status" value="1"/>
</dbReference>
<evidence type="ECO:0000256" key="1">
    <source>
        <dbReference type="ARBA" id="ARBA00023157"/>
    </source>
</evidence>
<evidence type="ECO:0000313" key="6">
    <source>
        <dbReference type="Proteomes" id="UP001608902"/>
    </source>
</evidence>
<proteinExistence type="predicted"/>
<evidence type="ECO:0000256" key="3">
    <source>
        <dbReference type="SAM" id="Phobius"/>
    </source>
</evidence>
<keyword evidence="3" id="KW-0812">Transmembrane</keyword>
<organism evidence="5 6">
    <name type="scientific">Gnathostoma spinigerum</name>
    <dbReference type="NCBI Taxonomy" id="75299"/>
    <lineage>
        <taxon>Eukaryota</taxon>
        <taxon>Metazoa</taxon>
        <taxon>Ecdysozoa</taxon>
        <taxon>Nematoda</taxon>
        <taxon>Chromadorea</taxon>
        <taxon>Rhabditida</taxon>
        <taxon>Spirurina</taxon>
        <taxon>Gnathostomatomorpha</taxon>
        <taxon>Gnathostomatoidea</taxon>
        <taxon>Gnathostomatidae</taxon>
        <taxon>Gnathostoma</taxon>
    </lineage>
</organism>
<dbReference type="PANTHER" id="PTHR46560:SF12">
    <property type="entry name" value="ZP DOMAIN-CONTAINING PROTEIN"/>
    <property type="match status" value="1"/>
</dbReference>
<keyword evidence="3" id="KW-1133">Transmembrane helix</keyword>
<feature type="transmembrane region" description="Helical" evidence="3">
    <location>
        <begin position="463"/>
        <end position="485"/>
    </location>
</feature>
<dbReference type="Proteomes" id="UP001608902">
    <property type="component" value="Unassembled WGS sequence"/>
</dbReference>
<keyword evidence="1" id="KW-1015">Disulfide bond</keyword>